<gene>
    <name evidence="2" type="ORF">OBBRIDRAFT_497783</name>
</gene>
<sequence>MERALSSRIVVRMAIWSALRTDCVLRMSLVHTTQLCYLSISCTFDNITRVILACAQTQCECQHSNITPLMRCQQILCRSFRGILMEIQTFAGMCEQRNQASVSANQRAKAGNQRSGPPGRAPPSPTSGWPFSSRRVLPVPVRARRRTSISCRRKIYACDGTRDIPHGAGRRGFDRKRTQSRPRCGGTTHQTRPIHLPAPSCLIARPFLLISEITTAAFCSLPDVDDRHGNARTSILRDASSPALRRRQLGFLPCRV</sequence>
<evidence type="ECO:0000313" key="2">
    <source>
        <dbReference type="EMBL" id="OCH95696.1"/>
    </source>
</evidence>
<organism evidence="2 3">
    <name type="scientific">Obba rivulosa</name>
    <dbReference type="NCBI Taxonomy" id="1052685"/>
    <lineage>
        <taxon>Eukaryota</taxon>
        <taxon>Fungi</taxon>
        <taxon>Dikarya</taxon>
        <taxon>Basidiomycota</taxon>
        <taxon>Agaricomycotina</taxon>
        <taxon>Agaricomycetes</taxon>
        <taxon>Polyporales</taxon>
        <taxon>Gelatoporiaceae</taxon>
        <taxon>Obba</taxon>
    </lineage>
</organism>
<dbReference type="EMBL" id="KV722334">
    <property type="protein sequence ID" value="OCH95696.1"/>
    <property type="molecule type" value="Genomic_DNA"/>
</dbReference>
<feature type="compositionally biased region" description="Basic and acidic residues" evidence="1">
    <location>
        <begin position="166"/>
        <end position="177"/>
    </location>
</feature>
<evidence type="ECO:0000313" key="3">
    <source>
        <dbReference type="Proteomes" id="UP000250043"/>
    </source>
</evidence>
<dbReference type="Proteomes" id="UP000250043">
    <property type="component" value="Unassembled WGS sequence"/>
</dbReference>
<evidence type="ECO:0000256" key="1">
    <source>
        <dbReference type="SAM" id="MobiDB-lite"/>
    </source>
</evidence>
<feature type="region of interest" description="Disordered" evidence="1">
    <location>
        <begin position="103"/>
        <end position="133"/>
    </location>
</feature>
<protein>
    <submittedName>
        <fullName evidence="2">Uncharacterized protein</fullName>
    </submittedName>
</protein>
<accession>A0A8E2DU29</accession>
<feature type="region of interest" description="Disordered" evidence="1">
    <location>
        <begin position="166"/>
        <end position="191"/>
    </location>
</feature>
<dbReference type="AlphaFoldDB" id="A0A8E2DU29"/>
<reference evidence="2 3" key="1">
    <citation type="submission" date="2016-07" db="EMBL/GenBank/DDBJ databases">
        <title>Draft genome of the white-rot fungus Obba rivulosa 3A-2.</title>
        <authorList>
            <consortium name="DOE Joint Genome Institute"/>
            <person name="Miettinen O."/>
            <person name="Riley R."/>
            <person name="Acob R."/>
            <person name="Barry K."/>
            <person name="Cullen D."/>
            <person name="De Vries R."/>
            <person name="Hainaut M."/>
            <person name="Hatakka A."/>
            <person name="Henrissat B."/>
            <person name="Hilden K."/>
            <person name="Kuo R."/>
            <person name="Labutti K."/>
            <person name="Lipzen A."/>
            <person name="Makela M.R."/>
            <person name="Sandor L."/>
            <person name="Spatafora J.W."/>
            <person name="Grigoriev I.V."/>
            <person name="Hibbett D.S."/>
        </authorList>
    </citation>
    <scope>NUCLEOTIDE SEQUENCE [LARGE SCALE GENOMIC DNA]</scope>
    <source>
        <strain evidence="2 3">3A-2</strain>
    </source>
</reference>
<proteinExistence type="predicted"/>
<name>A0A8E2DU29_9APHY</name>
<keyword evidence="3" id="KW-1185">Reference proteome</keyword>